<evidence type="ECO:0000313" key="1">
    <source>
        <dbReference type="EMBL" id="TWU37898.1"/>
    </source>
</evidence>
<sequence length="739" mass="81226">MSLNVFLASFIYLILPLPHGFAGTIIDTADYPYWRKLALTSEMYGAMKNSAITIANRGDGETRDVMGANALAYILDPANKSKYIDAIKKKFETRIRTMKIGTGAATSSVPSHELLHALLALDVIRDELDEKDLASYEYDLKDKIFKLVTTRWKPHGIAMRMMWYKYANDAANFAAAKEQYDKDLAIHFFPDGYSPAGNGYVIGRFNHIGRGAKNSVFDLMEYMGYNEYFSNPGLRNLHEFMYGYASAPFGANMFYGDTRGSGIPWAINRSEISTPTIARAARFSEDAYKWAMWKLKEQAGLSQGAATLPGYLLSYVMMAGSASKNTPIEIDLNDAEMAPSRIFDNYAALIGNIQSKDALYLSVLSMTEKVDWHAQYEANSIGLSGYGERILRNSGYDGPDNDVSAEGLTSSWDFIKFNSESGNVLMVDGEKHSSKFGNGITEGIVGTDIEYFRASNKTAIKGEHFRDVVFVQAADGANGYYVVMDHVTADAPGAEINIVWHPNTAIVKTVEDKKHYRSELKVKEGASGPVLYSKNKVSLDTFLGTTPSSVEKKEMVNQMRGRHYRAEYLYNTYPTANQKADILTLLFPGDQDHAIGDMTQIISGAYSGCRITQGSVEDVALTSGGTASGTNETESFQGVNVVYRKLAGELVSYFAKGQSFQSGQDIPTGFQADEPVAVYMKGPMGKISSSGTLATFYYPGISAVLLDGNTVPTVGAGPNWSQIQIPEGNFDVEFITTNR</sequence>
<accession>A0A5C6DM70</accession>
<dbReference type="EMBL" id="SJPY01000007">
    <property type="protein sequence ID" value="TWU37898.1"/>
    <property type="molecule type" value="Genomic_DNA"/>
</dbReference>
<keyword evidence="2" id="KW-1185">Reference proteome</keyword>
<gene>
    <name evidence="1" type="ORF">Q31b_46870</name>
</gene>
<dbReference type="Gene3D" id="2.70.98.70">
    <property type="match status" value="1"/>
</dbReference>
<dbReference type="AlphaFoldDB" id="A0A5C6DM70"/>
<dbReference type="Proteomes" id="UP000315471">
    <property type="component" value="Unassembled WGS sequence"/>
</dbReference>
<evidence type="ECO:0000313" key="2">
    <source>
        <dbReference type="Proteomes" id="UP000315471"/>
    </source>
</evidence>
<organism evidence="1 2">
    <name type="scientific">Novipirellula aureliae</name>
    <dbReference type="NCBI Taxonomy" id="2527966"/>
    <lineage>
        <taxon>Bacteria</taxon>
        <taxon>Pseudomonadati</taxon>
        <taxon>Planctomycetota</taxon>
        <taxon>Planctomycetia</taxon>
        <taxon>Pirellulales</taxon>
        <taxon>Pirellulaceae</taxon>
        <taxon>Novipirellula</taxon>
    </lineage>
</organism>
<reference evidence="1 2" key="1">
    <citation type="submission" date="2019-02" db="EMBL/GenBank/DDBJ databases">
        <title>Deep-cultivation of Planctomycetes and their phenomic and genomic characterization uncovers novel biology.</title>
        <authorList>
            <person name="Wiegand S."/>
            <person name="Jogler M."/>
            <person name="Boedeker C."/>
            <person name="Pinto D."/>
            <person name="Vollmers J."/>
            <person name="Rivas-Marin E."/>
            <person name="Kohn T."/>
            <person name="Peeters S.H."/>
            <person name="Heuer A."/>
            <person name="Rast P."/>
            <person name="Oberbeckmann S."/>
            <person name="Bunk B."/>
            <person name="Jeske O."/>
            <person name="Meyerdierks A."/>
            <person name="Storesund J.E."/>
            <person name="Kallscheuer N."/>
            <person name="Luecker S."/>
            <person name="Lage O.M."/>
            <person name="Pohl T."/>
            <person name="Merkel B.J."/>
            <person name="Hornburger P."/>
            <person name="Mueller R.-W."/>
            <person name="Bruemmer F."/>
            <person name="Labrenz M."/>
            <person name="Spormann A.M."/>
            <person name="Op Den Camp H."/>
            <person name="Overmann J."/>
            <person name="Amann R."/>
            <person name="Jetten M.S.M."/>
            <person name="Mascher T."/>
            <person name="Medema M.H."/>
            <person name="Devos D.P."/>
            <person name="Kaster A.-K."/>
            <person name="Ovreas L."/>
            <person name="Rohde M."/>
            <person name="Galperin M.Y."/>
            <person name="Jogler C."/>
        </authorList>
    </citation>
    <scope>NUCLEOTIDE SEQUENCE [LARGE SCALE GENOMIC DNA]</scope>
    <source>
        <strain evidence="1 2">Q31b</strain>
    </source>
</reference>
<evidence type="ECO:0008006" key="3">
    <source>
        <dbReference type="Google" id="ProtNLM"/>
    </source>
</evidence>
<name>A0A5C6DM70_9BACT</name>
<protein>
    <recommendedName>
        <fullName evidence="3">Heparinase II/III-like protein</fullName>
    </recommendedName>
</protein>
<proteinExistence type="predicted"/>
<comment type="caution">
    <text evidence="1">The sequence shown here is derived from an EMBL/GenBank/DDBJ whole genome shotgun (WGS) entry which is preliminary data.</text>
</comment>